<dbReference type="AlphaFoldDB" id="A0A7U5CUQ0"/>
<evidence type="ECO:0000313" key="3">
    <source>
        <dbReference type="EMBL" id="AJP70773.1"/>
    </source>
</evidence>
<evidence type="ECO:0000259" key="2">
    <source>
        <dbReference type="PROSITE" id="PS50930"/>
    </source>
</evidence>
<proteinExistence type="predicted"/>
<dbReference type="PANTHER" id="PTHR37299">
    <property type="entry name" value="TRANSCRIPTIONAL REGULATOR-RELATED"/>
    <property type="match status" value="1"/>
</dbReference>
<protein>
    <recommendedName>
        <fullName evidence="2">HTH LytTR-type domain-containing protein</fullName>
    </recommendedName>
</protein>
<dbReference type="Gene3D" id="2.40.50.1020">
    <property type="entry name" value="LytTr DNA-binding domain"/>
    <property type="match status" value="1"/>
</dbReference>
<organism evidence="3 4">
    <name type="scientific">Sphingomonas hengshuiensis</name>
    <dbReference type="NCBI Taxonomy" id="1609977"/>
    <lineage>
        <taxon>Bacteria</taxon>
        <taxon>Pseudomonadati</taxon>
        <taxon>Pseudomonadota</taxon>
        <taxon>Alphaproteobacteria</taxon>
        <taxon>Sphingomonadales</taxon>
        <taxon>Sphingomonadaceae</taxon>
        <taxon>Sphingomonas</taxon>
    </lineage>
</organism>
<reference evidence="3 4" key="1">
    <citation type="journal article" date="2015" name="Int. J. Syst. Evol. Microbiol.">
        <title>Sphingomonas hengshuiensis sp. nov., isolated from lake wetland.</title>
        <authorList>
            <person name="Wei S."/>
            <person name="Wang T."/>
            <person name="Liu H."/>
            <person name="Zhang C."/>
            <person name="Guo J."/>
            <person name="Wang Q."/>
            <person name="Liang K."/>
            <person name="Zhang Z."/>
        </authorList>
    </citation>
    <scope>NUCLEOTIDE SEQUENCE [LARGE SCALE GENOMIC DNA]</scope>
    <source>
        <strain evidence="3 4">WHSC-8</strain>
    </source>
</reference>
<dbReference type="GO" id="GO:0000156">
    <property type="term" value="F:phosphorelay response regulator activity"/>
    <property type="evidence" value="ECO:0007669"/>
    <property type="project" value="InterPro"/>
</dbReference>
<feature type="domain" description="HTH LytTR-type" evidence="2">
    <location>
        <begin position="190"/>
        <end position="281"/>
    </location>
</feature>
<dbReference type="KEGG" id="sphi:TS85_01445"/>
<name>A0A7U5CUQ0_9SPHN</name>
<dbReference type="InterPro" id="IPR046947">
    <property type="entry name" value="LytR-like"/>
</dbReference>
<dbReference type="RefSeq" id="WP_044330010.1">
    <property type="nucleotide sequence ID" value="NZ_CP010836.1"/>
</dbReference>
<sequence length="281" mass="29695">MKTNAHRLVWDQQIPLAAGLLLALFGFVLGYGVGGTALQLNPFAADHPAEAPIAKMLVWCLALVIGCGCRGPIADLLGRRGSPLLLLVLAFAPVMIADMLASRFAIGLSGYPTCAPGAIPLPGFDSFLPRGMLLGTAVLLSLLGWSQYLTKRAAAEAAELEPVVACPEPGESPVLAGEWLALPEAPHLRLRLADIVLIRSAGNYSEIVADGRAHLVRVALTDLAHRLAPVGFIRVHRQTVVNSRQVREIRKGAGGSRIVELLCGVSVTLGRSYARSVLSAP</sequence>
<dbReference type="PANTHER" id="PTHR37299:SF1">
    <property type="entry name" value="STAGE 0 SPORULATION PROTEIN A HOMOLOG"/>
    <property type="match status" value="1"/>
</dbReference>
<dbReference type="GO" id="GO:0003677">
    <property type="term" value="F:DNA binding"/>
    <property type="evidence" value="ECO:0007669"/>
    <property type="project" value="InterPro"/>
</dbReference>
<dbReference type="InterPro" id="IPR007492">
    <property type="entry name" value="LytTR_DNA-bd_dom"/>
</dbReference>
<feature type="transmembrane region" description="Helical" evidence="1">
    <location>
        <begin position="126"/>
        <end position="145"/>
    </location>
</feature>
<dbReference type="SMART" id="SM00850">
    <property type="entry name" value="LytTR"/>
    <property type="match status" value="1"/>
</dbReference>
<keyword evidence="1" id="KW-1133">Transmembrane helix</keyword>
<feature type="transmembrane region" description="Helical" evidence="1">
    <location>
        <begin position="12"/>
        <end position="33"/>
    </location>
</feature>
<gene>
    <name evidence="3" type="ORF">TS85_01445</name>
</gene>
<dbReference type="EMBL" id="CP010836">
    <property type="protein sequence ID" value="AJP70773.1"/>
    <property type="molecule type" value="Genomic_DNA"/>
</dbReference>
<feature type="transmembrane region" description="Helical" evidence="1">
    <location>
        <begin position="85"/>
        <end position="106"/>
    </location>
</feature>
<dbReference type="Proteomes" id="UP000032300">
    <property type="component" value="Chromosome"/>
</dbReference>
<feature type="transmembrane region" description="Helical" evidence="1">
    <location>
        <begin position="53"/>
        <end position="73"/>
    </location>
</feature>
<dbReference type="Pfam" id="PF04397">
    <property type="entry name" value="LytTR"/>
    <property type="match status" value="1"/>
</dbReference>
<keyword evidence="1" id="KW-0812">Transmembrane</keyword>
<evidence type="ECO:0000256" key="1">
    <source>
        <dbReference type="SAM" id="Phobius"/>
    </source>
</evidence>
<keyword evidence="4" id="KW-1185">Reference proteome</keyword>
<accession>A0A7U5CUQ0</accession>
<dbReference type="PROSITE" id="PS50930">
    <property type="entry name" value="HTH_LYTTR"/>
    <property type="match status" value="1"/>
</dbReference>
<keyword evidence="1" id="KW-0472">Membrane</keyword>
<reference evidence="3 4" key="2">
    <citation type="submission" date="2015-02" db="EMBL/GenBank/DDBJ databases">
        <title>The complete genome of Sphingomonas hengshuiensis sp. WHSC-8 isolated from soil of Hengshui Lake.</title>
        <authorList>
            <person name="Wei S."/>
            <person name="Guo J."/>
            <person name="Su C."/>
            <person name="Wu R."/>
            <person name="Zhang Z."/>
            <person name="Liang K."/>
            <person name="Li H."/>
            <person name="Wang T."/>
            <person name="Liu H."/>
            <person name="Zhang C."/>
            <person name="Li Z."/>
            <person name="Wang Q."/>
            <person name="Meng J."/>
        </authorList>
    </citation>
    <scope>NUCLEOTIDE SEQUENCE [LARGE SCALE GENOMIC DNA]</scope>
    <source>
        <strain evidence="3 4">WHSC-8</strain>
    </source>
</reference>
<evidence type="ECO:0000313" key="4">
    <source>
        <dbReference type="Proteomes" id="UP000032300"/>
    </source>
</evidence>